<evidence type="ECO:0000256" key="4">
    <source>
        <dbReference type="RuleBase" id="RU000411"/>
    </source>
</evidence>
<evidence type="ECO:0000256" key="3">
    <source>
        <dbReference type="ARBA" id="ARBA00022900"/>
    </source>
</evidence>
<sequence length="718" mass="79025">MPKTGMLEIYRLLAISVLIFGNTSGTSNEIPNDDGKVEPFNFKPPLNNENNEPPPVAENMENSTSISASPINTPLMAADTEAVPPAPPPPSPPQKNAVNQFAQRISPRIFGRPNKFQTVNVTTNSNSSFNATANKPSKPGFSSKPSFNSAPSKIPTIMWSPVSVFNALTPLLYAASGKTQVELQNVLLPTSNSSIKYPNGTVASSTSSSSSNYTYRFEEHLPKNSRQFSSATGLFSRVDSPLNSEYLLDVHRNVGNVDVKEVDFANVSVAVKNINSWVNQSTAGMIKEVVDEGQVDPATFLVIINCVRFKAMWIAPFEKYLTKISNFTNSNGEVQKAQMMTQRSTQRFAKFPVSQENEESSKVAPFKVLELPYEEGLFSSIFILPNSTDDLLSTMEYVETLGIENIRKMLGPVEVDIWMPKFSINSDVNVEEALVESGLTTLFNPSQANLTRLLPPPSLSHDKQEQERAQDDSAENSSTSSKSPTIHRFIPAPFLSKIVHRTIFEISEEGTQAGAVTSLSIVPLSALSDNHIKRFKADRPFILFLVKNNTIIFQGVIASLPEIDEDTQNTSNIPSRDGIVEAYANVTHNQVSERDNEKEEDRPWWIPPAVPVYLTNKTDSNKPNENSDANPAKSVNSEDVPDGSSVPAAAGAAPSPAETIDTESTVISFTKYQQPEPKDPTGIRFPSTVPQHRNHLIKPRLNDNVKIKTALLHWMNVY</sequence>
<dbReference type="SUPFAM" id="SSF56574">
    <property type="entry name" value="Serpins"/>
    <property type="match status" value="1"/>
</dbReference>
<feature type="compositionally biased region" description="Polar residues" evidence="5">
    <location>
        <begin position="475"/>
        <end position="484"/>
    </location>
</feature>
<feature type="compositionally biased region" description="Polar residues" evidence="5">
    <location>
        <begin position="615"/>
        <end position="637"/>
    </location>
</feature>
<dbReference type="Gene3D" id="3.30.497.10">
    <property type="entry name" value="Antithrombin, subunit I, domain 2"/>
    <property type="match status" value="1"/>
</dbReference>
<feature type="region of interest" description="Disordered" evidence="5">
    <location>
        <begin position="122"/>
        <end position="147"/>
    </location>
</feature>
<dbReference type="InterPro" id="IPR042178">
    <property type="entry name" value="Serpin_sf_1"/>
</dbReference>
<dbReference type="InterPro" id="IPR000215">
    <property type="entry name" value="Serpin_fam"/>
</dbReference>
<organism evidence="8 9">
    <name type="scientific">Orchesella dallaii</name>
    <dbReference type="NCBI Taxonomy" id="48710"/>
    <lineage>
        <taxon>Eukaryota</taxon>
        <taxon>Metazoa</taxon>
        <taxon>Ecdysozoa</taxon>
        <taxon>Arthropoda</taxon>
        <taxon>Hexapoda</taxon>
        <taxon>Collembola</taxon>
        <taxon>Entomobryomorpha</taxon>
        <taxon>Entomobryoidea</taxon>
        <taxon>Orchesellidae</taxon>
        <taxon>Orchesellinae</taxon>
        <taxon>Orchesella</taxon>
    </lineage>
</organism>
<dbReference type="InterPro" id="IPR036186">
    <property type="entry name" value="Serpin_sf"/>
</dbReference>
<evidence type="ECO:0000256" key="5">
    <source>
        <dbReference type="SAM" id="MobiDB-lite"/>
    </source>
</evidence>
<evidence type="ECO:0000256" key="6">
    <source>
        <dbReference type="SAM" id="SignalP"/>
    </source>
</evidence>
<feature type="domain" description="Serpin" evidence="7">
    <location>
        <begin position="141"/>
        <end position="560"/>
    </location>
</feature>
<dbReference type="Pfam" id="PF00079">
    <property type="entry name" value="Serpin"/>
    <property type="match status" value="1"/>
</dbReference>
<feature type="region of interest" description="Disordered" evidence="5">
    <location>
        <begin position="28"/>
        <end position="71"/>
    </location>
</feature>
<keyword evidence="3" id="KW-0722">Serine protease inhibitor</keyword>
<name>A0ABP1QKI6_9HEXA</name>
<feature type="compositionally biased region" description="Low complexity" evidence="5">
    <location>
        <begin position="38"/>
        <end position="62"/>
    </location>
</feature>
<evidence type="ECO:0000259" key="7">
    <source>
        <dbReference type="SMART" id="SM00093"/>
    </source>
</evidence>
<evidence type="ECO:0000256" key="2">
    <source>
        <dbReference type="ARBA" id="ARBA00022690"/>
    </source>
</evidence>
<feature type="signal peptide" evidence="6">
    <location>
        <begin position="1"/>
        <end position="25"/>
    </location>
</feature>
<feature type="region of interest" description="Disordered" evidence="5">
    <location>
        <begin position="453"/>
        <end position="486"/>
    </location>
</feature>
<comment type="similarity">
    <text evidence="1 4">Belongs to the serpin family.</text>
</comment>
<dbReference type="CDD" id="cd00172">
    <property type="entry name" value="serpin"/>
    <property type="match status" value="1"/>
</dbReference>
<accession>A0ABP1QKI6</accession>
<feature type="compositionally biased region" description="Basic and acidic residues" evidence="5">
    <location>
        <begin position="460"/>
        <end position="471"/>
    </location>
</feature>
<dbReference type="InterPro" id="IPR042185">
    <property type="entry name" value="Serpin_sf_2"/>
</dbReference>
<reference evidence="8 9" key="1">
    <citation type="submission" date="2024-08" db="EMBL/GenBank/DDBJ databases">
        <authorList>
            <person name="Cucini C."/>
            <person name="Frati F."/>
        </authorList>
    </citation>
    <scope>NUCLEOTIDE SEQUENCE [LARGE SCALE GENOMIC DNA]</scope>
</reference>
<dbReference type="EMBL" id="CAXLJM020000035">
    <property type="protein sequence ID" value="CAL8104278.1"/>
    <property type="molecule type" value="Genomic_DNA"/>
</dbReference>
<evidence type="ECO:0000256" key="1">
    <source>
        <dbReference type="ARBA" id="ARBA00009500"/>
    </source>
</evidence>
<keyword evidence="6" id="KW-0732">Signal</keyword>
<evidence type="ECO:0000313" key="8">
    <source>
        <dbReference type="EMBL" id="CAL8104278.1"/>
    </source>
</evidence>
<dbReference type="Proteomes" id="UP001642540">
    <property type="component" value="Unassembled WGS sequence"/>
</dbReference>
<dbReference type="InterPro" id="IPR023796">
    <property type="entry name" value="Serpin_dom"/>
</dbReference>
<keyword evidence="2" id="KW-0646">Protease inhibitor</keyword>
<proteinExistence type="inferred from homology"/>
<feature type="chain" id="PRO_5046649771" description="Serpin domain-containing protein" evidence="6">
    <location>
        <begin position="26"/>
        <end position="718"/>
    </location>
</feature>
<dbReference type="SMART" id="SM00093">
    <property type="entry name" value="SERPIN"/>
    <property type="match status" value="1"/>
</dbReference>
<gene>
    <name evidence="8" type="ORF">ODALV1_LOCUS11703</name>
</gene>
<keyword evidence="9" id="KW-1185">Reference proteome</keyword>
<protein>
    <recommendedName>
        <fullName evidence="7">Serpin domain-containing protein</fullName>
    </recommendedName>
</protein>
<dbReference type="Gene3D" id="2.30.39.10">
    <property type="entry name" value="Alpha-1-antitrypsin, domain 1"/>
    <property type="match status" value="2"/>
</dbReference>
<feature type="region of interest" description="Disordered" evidence="5">
    <location>
        <begin position="615"/>
        <end position="662"/>
    </location>
</feature>
<dbReference type="PANTHER" id="PTHR11461:SF211">
    <property type="entry name" value="GH10112P-RELATED"/>
    <property type="match status" value="1"/>
</dbReference>
<evidence type="ECO:0000313" key="9">
    <source>
        <dbReference type="Proteomes" id="UP001642540"/>
    </source>
</evidence>
<feature type="compositionally biased region" description="Low complexity" evidence="5">
    <location>
        <begin position="643"/>
        <end position="657"/>
    </location>
</feature>
<comment type="caution">
    <text evidence="8">The sequence shown here is derived from an EMBL/GenBank/DDBJ whole genome shotgun (WGS) entry which is preliminary data.</text>
</comment>
<dbReference type="PANTHER" id="PTHR11461">
    <property type="entry name" value="SERINE PROTEASE INHIBITOR, SERPIN"/>
    <property type="match status" value="1"/>
</dbReference>